<dbReference type="GO" id="GO:0006355">
    <property type="term" value="P:regulation of DNA-templated transcription"/>
    <property type="evidence" value="ECO:0007669"/>
    <property type="project" value="InterPro"/>
</dbReference>
<evidence type="ECO:0000256" key="1">
    <source>
        <dbReference type="ARBA" id="ARBA00018672"/>
    </source>
</evidence>
<dbReference type="AlphaFoldDB" id="A0A833HQ57"/>
<evidence type="ECO:0000259" key="9">
    <source>
        <dbReference type="PROSITE" id="PS50110"/>
    </source>
</evidence>
<dbReference type="SMART" id="SM00421">
    <property type="entry name" value="HTH_LUXR"/>
    <property type="match status" value="1"/>
</dbReference>
<dbReference type="GO" id="GO:0003677">
    <property type="term" value="F:DNA binding"/>
    <property type="evidence" value="ECO:0007669"/>
    <property type="project" value="UniProtKB-KW"/>
</dbReference>
<dbReference type="SMART" id="SM00448">
    <property type="entry name" value="REC"/>
    <property type="match status" value="1"/>
</dbReference>
<evidence type="ECO:0000256" key="5">
    <source>
        <dbReference type="ARBA" id="ARBA00023163"/>
    </source>
</evidence>
<dbReference type="SUPFAM" id="SSF46894">
    <property type="entry name" value="C-terminal effector domain of the bipartite response regulators"/>
    <property type="match status" value="1"/>
</dbReference>
<keyword evidence="11" id="KW-1185">Reference proteome</keyword>
<evidence type="ECO:0000256" key="3">
    <source>
        <dbReference type="ARBA" id="ARBA00023015"/>
    </source>
</evidence>
<organism evidence="10 11">
    <name type="scientific">Alkaliphilus serpentinus</name>
    <dbReference type="NCBI Taxonomy" id="1482731"/>
    <lineage>
        <taxon>Bacteria</taxon>
        <taxon>Bacillati</taxon>
        <taxon>Bacillota</taxon>
        <taxon>Clostridia</taxon>
        <taxon>Peptostreptococcales</taxon>
        <taxon>Natronincolaceae</taxon>
        <taxon>Alkaliphilus</taxon>
    </lineage>
</organism>
<feature type="domain" description="Response regulatory" evidence="9">
    <location>
        <begin position="4"/>
        <end position="120"/>
    </location>
</feature>
<dbReference type="Pfam" id="PF00196">
    <property type="entry name" value="GerE"/>
    <property type="match status" value="1"/>
</dbReference>
<dbReference type="CDD" id="cd06170">
    <property type="entry name" value="LuxR_C_like"/>
    <property type="match status" value="1"/>
</dbReference>
<comment type="function">
    <text evidence="6">May play the central regulatory role in sporulation. It may be an element of the effector pathway responsible for the activation of sporulation genes in response to nutritional stress. Spo0A may act in concert with spo0H (a sigma factor) to control the expression of some genes that are critical to the sporulation process.</text>
</comment>
<sequence length="211" mass="23653">MKIRVMLVDDDQMITSSLSYILATDSSIEVVTSCSNGREAIDAIKNNPIDVILMDIRMPICDGVSATKKIMSLYPKVKIIILTTFDEDEYVYEALKNGAKGFLLKNVSPDKLIDAIKAVYNGNILIHQDVALKLTSMLQIKKETSWDIYGLNDTEINIMELIAEGLSNKEIADRVYLSEGTVKNKISEILHKLDLRDRTQMAIFYLKGGSK</sequence>
<evidence type="ECO:0000256" key="4">
    <source>
        <dbReference type="ARBA" id="ARBA00023125"/>
    </source>
</evidence>
<dbReference type="PANTHER" id="PTHR43214:SF40">
    <property type="entry name" value="TRANSCRIPTIONAL REGULATORY PROTEIN LNRK"/>
    <property type="match status" value="1"/>
</dbReference>
<dbReference type="InterPro" id="IPR011006">
    <property type="entry name" value="CheY-like_superfamily"/>
</dbReference>
<evidence type="ECO:0000256" key="2">
    <source>
        <dbReference type="ARBA" id="ARBA00022553"/>
    </source>
</evidence>
<dbReference type="RefSeq" id="WP_151865236.1">
    <property type="nucleotide sequence ID" value="NZ_WBZB01000013.1"/>
</dbReference>
<dbReference type="PROSITE" id="PS50110">
    <property type="entry name" value="RESPONSE_REGULATORY"/>
    <property type="match status" value="1"/>
</dbReference>
<keyword evidence="3" id="KW-0805">Transcription regulation</keyword>
<keyword evidence="2 7" id="KW-0597">Phosphoprotein</keyword>
<evidence type="ECO:0000313" key="10">
    <source>
        <dbReference type="EMBL" id="KAB3531508.1"/>
    </source>
</evidence>
<dbReference type="EMBL" id="WBZB01000013">
    <property type="protein sequence ID" value="KAB3531508.1"/>
    <property type="molecule type" value="Genomic_DNA"/>
</dbReference>
<evidence type="ECO:0000256" key="6">
    <source>
        <dbReference type="ARBA" id="ARBA00024867"/>
    </source>
</evidence>
<accession>A0A833HQ57</accession>
<feature type="modified residue" description="4-aspartylphosphate" evidence="7">
    <location>
        <position position="55"/>
    </location>
</feature>
<dbReference type="SUPFAM" id="SSF52172">
    <property type="entry name" value="CheY-like"/>
    <property type="match status" value="1"/>
</dbReference>
<keyword evidence="5" id="KW-0804">Transcription</keyword>
<dbReference type="InterPro" id="IPR058245">
    <property type="entry name" value="NreC/VraR/RcsB-like_REC"/>
</dbReference>
<dbReference type="InterPro" id="IPR001789">
    <property type="entry name" value="Sig_transdc_resp-reg_receiver"/>
</dbReference>
<dbReference type="PRINTS" id="PR00038">
    <property type="entry name" value="HTHLUXR"/>
</dbReference>
<dbReference type="InterPro" id="IPR039420">
    <property type="entry name" value="WalR-like"/>
</dbReference>
<keyword evidence="4" id="KW-0238">DNA-binding</keyword>
<comment type="caution">
    <text evidence="10">The sequence shown here is derived from an EMBL/GenBank/DDBJ whole genome shotgun (WGS) entry which is preliminary data.</text>
</comment>
<reference evidence="10 11" key="1">
    <citation type="submission" date="2019-10" db="EMBL/GenBank/DDBJ databases">
        <title>Alkaliphilus serpentinus sp. nov. and Alkaliphilus pronyensis sp. nov., two novel anaerobic alkaliphilic species isolated from the serpentinized-hosted hydrothermal field of the Prony Bay (New Caledonia).</title>
        <authorList>
            <person name="Postec A."/>
        </authorList>
    </citation>
    <scope>NUCLEOTIDE SEQUENCE [LARGE SCALE GENOMIC DNA]</scope>
    <source>
        <strain evidence="10 11">LacT</strain>
    </source>
</reference>
<name>A0A833HQ57_9FIRM</name>
<proteinExistence type="predicted"/>
<evidence type="ECO:0000313" key="11">
    <source>
        <dbReference type="Proteomes" id="UP000465601"/>
    </source>
</evidence>
<dbReference type="CDD" id="cd17535">
    <property type="entry name" value="REC_NarL-like"/>
    <property type="match status" value="1"/>
</dbReference>
<dbReference type="OrthoDB" id="9779069at2"/>
<dbReference type="InterPro" id="IPR016032">
    <property type="entry name" value="Sig_transdc_resp-reg_C-effctor"/>
</dbReference>
<dbReference type="PROSITE" id="PS50043">
    <property type="entry name" value="HTH_LUXR_2"/>
    <property type="match status" value="1"/>
</dbReference>
<feature type="domain" description="HTH luxR-type" evidence="8">
    <location>
        <begin position="142"/>
        <end position="209"/>
    </location>
</feature>
<dbReference type="Gene3D" id="3.40.50.2300">
    <property type="match status" value="1"/>
</dbReference>
<gene>
    <name evidence="10" type="ORF">F8153_04855</name>
</gene>
<dbReference type="Pfam" id="PF00072">
    <property type="entry name" value="Response_reg"/>
    <property type="match status" value="1"/>
</dbReference>
<evidence type="ECO:0000256" key="7">
    <source>
        <dbReference type="PROSITE-ProRule" id="PRU00169"/>
    </source>
</evidence>
<dbReference type="GO" id="GO:0000160">
    <property type="term" value="P:phosphorelay signal transduction system"/>
    <property type="evidence" value="ECO:0007669"/>
    <property type="project" value="InterPro"/>
</dbReference>
<dbReference type="PANTHER" id="PTHR43214">
    <property type="entry name" value="TWO-COMPONENT RESPONSE REGULATOR"/>
    <property type="match status" value="1"/>
</dbReference>
<dbReference type="Proteomes" id="UP000465601">
    <property type="component" value="Unassembled WGS sequence"/>
</dbReference>
<evidence type="ECO:0000259" key="8">
    <source>
        <dbReference type="PROSITE" id="PS50043"/>
    </source>
</evidence>
<protein>
    <recommendedName>
        <fullName evidence="1">Stage 0 sporulation protein A homolog</fullName>
    </recommendedName>
</protein>
<dbReference type="InterPro" id="IPR000792">
    <property type="entry name" value="Tscrpt_reg_LuxR_C"/>
</dbReference>